<feature type="compositionally biased region" description="Low complexity" evidence="1">
    <location>
        <begin position="482"/>
        <end position="494"/>
    </location>
</feature>
<evidence type="ECO:0000313" key="2">
    <source>
        <dbReference type="EMBL" id="AKK11397.1"/>
    </source>
</evidence>
<reference evidence="2 3" key="1">
    <citation type="journal article" date="2015" name="Genome Announc.">
        <title>Virulence Factor Genes Detected in the Complete Genome Sequence of Corynebacterium uterequi DSM 45634, Isolated from the Uterus of a Maiden Mare.</title>
        <authorList>
            <person name="Ruckert C."/>
            <person name="Kriete M."/>
            <person name="Jaenicke S."/>
            <person name="Winkler A."/>
            <person name="Tauch A."/>
        </authorList>
    </citation>
    <scope>NUCLEOTIDE SEQUENCE [LARGE SCALE GENOMIC DNA]</scope>
    <source>
        <strain evidence="2 3">DSM 45634</strain>
    </source>
</reference>
<gene>
    <name evidence="2" type="ORF">CUTER_07040</name>
</gene>
<evidence type="ECO:0000313" key="3">
    <source>
        <dbReference type="Proteomes" id="UP000035548"/>
    </source>
</evidence>
<protein>
    <recommendedName>
        <fullName evidence="4">PPE family protein</fullName>
    </recommendedName>
</protein>
<accession>A0A0G3HJU9</accession>
<name>A0A0G3HJU9_9CORY</name>
<evidence type="ECO:0000256" key="1">
    <source>
        <dbReference type="SAM" id="MobiDB-lite"/>
    </source>
</evidence>
<feature type="compositionally biased region" description="Low complexity" evidence="1">
    <location>
        <begin position="374"/>
        <end position="400"/>
    </location>
</feature>
<organism evidence="2 3">
    <name type="scientific">Corynebacterium uterequi</name>
    <dbReference type="NCBI Taxonomy" id="1072256"/>
    <lineage>
        <taxon>Bacteria</taxon>
        <taxon>Bacillati</taxon>
        <taxon>Actinomycetota</taxon>
        <taxon>Actinomycetes</taxon>
        <taxon>Mycobacteriales</taxon>
        <taxon>Corynebacteriaceae</taxon>
        <taxon>Corynebacterium</taxon>
    </lineage>
</organism>
<keyword evidence="3" id="KW-1185">Reference proteome</keyword>
<dbReference type="RefSeq" id="WP_144412280.1">
    <property type="nucleotide sequence ID" value="NZ_CP011546.1"/>
</dbReference>
<proteinExistence type="predicted"/>
<dbReference type="Proteomes" id="UP000035548">
    <property type="component" value="Chromosome"/>
</dbReference>
<feature type="compositionally biased region" description="Polar residues" evidence="1">
    <location>
        <begin position="364"/>
        <end position="373"/>
    </location>
</feature>
<dbReference type="PATRIC" id="fig|1072256.5.peg.1392"/>
<sequence length="579" mass="59446">MKFTIDPESFGVAASGFGSNIDQADHASQNASHTTIGPGYSPASGYHELGVIHGKSLNTTPGSASAVMQRVTDELSALAENLIITRNAYQEQDSIFARVLHRADIGEAGSAALGALAHGGLGHIPGMYRKEVVVVPAASLDELIADLTATDAGAVHSATSTWADLAVAAENASEGLIDISNYLGAANYGDTVDAIINRLQRTGVAARTIGSNAHHFEDTLSQLEPARIANLTTLEQLKAELTALAATGGEGAAIAAATERVLLAHNAVTTQATLAGITPRVIRLTDPVLAAAASPITTLTAADGGIGFDGTRFVAPQAMVDTLRDFAYANPDQAGRINALTQEMSRHSGNLEHPGILHPASIGTAPSTAGTLTPPSELSPRPLAAAPSPAAPTVASPSLSMPAWNGAAQASRDSGMPVAHSRQGQPLSATARYLMGTGYSELMAVPDSTPIGHDRAQRRGGASSQLRGGDSGAHTNGRLQRGSSPGFGSQPSPGRESMNAAPGAGGRGGASPMMAGGFGGAGRREGRKNKPPKIMITEVERDANRLALLGEPRKVLPGVIGEWIYEDPDDPNGTYPNKI</sequence>
<dbReference type="KEGG" id="cut:CUTER_07040"/>
<dbReference type="OrthoDB" id="4398651at2"/>
<evidence type="ECO:0008006" key="4">
    <source>
        <dbReference type="Google" id="ProtNLM"/>
    </source>
</evidence>
<dbReference type="EMBL" id="CP011546">
    <property type="protein sequence ID" value="AKK11397.1"/>
    <property type="molecule type" value="Genomic_DNA"/>
</dbReference>
<feature type="region of interest" description="Disordered" evidence="1">
    <location>
        <begin position="445"/>
        <end position="532"/>
    </location>
</feature>
<feature type="region of interest" description="Disordered" evidence="1">
    <location>
        <begin position="360"/>
        <end position="424"/>
    </location>
</feature>
<reference evidence="3" key="2">
    <citation type="submission" date="2015-05" db="EMBL/GenBank/DDBJ databases">
        <title>Complete genome sequence of Corynebacterium uterequi DSM 45634, isolated from the uterus of a maiden mare.</title>
        <authorList>
            <person name="Ruckert C."/>
            <person name="Albersmeier A."/>
            <person name="Winkler A."/>
            <person name="Tauch A."/>
        </authorList>
    </citation>
    <scope>NUCLEOTIDE SEQUENCE [LARGE SCALE GENOMIC DNA]</scope>
    <source>
        <strain evidence="3">DSM 45634</strain>
    </source>
</reference>
<dbReference type="AlphaFoldDB" id="A0A0G3HJU9"/>